<evidence type="ECO:0000313" key="1">
    <source>
        <dbReference type="EMBL" id="OBS15201.1"/>
    </source>
</evidence>
<protein>
    <submittedName>
        <fullName evidence="1">Uncharacterized protein</fullName>
    </submittedName>
</protein>
<sequence length="149" mass="16890">MSMGLGRRGRKSRQVLAWCQDTHGCGWVGLKAKSTRTRLYNFYHNLGVTMLPGRLTSAHPPSHIDIADISTMALLHAMVQASRTSRAAPMMEHGQSWRKKAMSQRPDCDCNGPYKWNFLIDPERYDEDNGEGAMQKVVTGIREERRRTG</sequence>
<accession>A0A1B8A403</accession>
<evidence type="ECO:0000313" key="2">
    <source>
        <dbReference type="EMBL" id="OBS16428.1"/>
    </source>
</evidence>
<proteinExistence type="predicted"/>
<reference evidence="1 3" key="1">
    <citation type="submission" date="2016-06" db="EMBL/GenBank/DDBJ databases">
        <title>Living apart together: crosstalk between the core and supernumerary genomes in a fungal plant pathogen.</title>
        <authorList>
            <person name="Vanheule A."/>
            <person name="Audenaert K."/>
            <person name="Warris S."/>
            <person name="Van De Geest H."/>
            <person name="Schijlen E."/>
            <person name="Hofte M."/>
            <person name="De Saeger S."/>
            <person name="Haesaert G."/>
            <person name="Waalwijk C."/>
            <person name="Van Der Lee T."/>
        </authorList>
    </citation>
    <scope>NUCLEOTIDE SEQUENCE [LARGE SCALE GENOMIC DNA]</scope>
    <source>
        <strain evidence="1 3">2516</strain>
    </source>
</reference>
<name>A0A1B8A403_FUSPO</name>
<gene>
    <name evidence="2" type="ORF">FPOA_12916</name>
    <name evidence="1" type="ORF">FPOA_13943</name>
</gene>
<organism evidence="1 3">
    <name type="scientific">Fusarium poae</name>
    <dbReference type="NCBI Taxonomy" id="36050"/>
    <lineage>
        <taxon>Eukaryota</taxon>
        <taxon>Fungi</taxon>
        <taxon>Dikarya</taxon>
        <taxon>Ascomycota</taxon>
        <taxon>Pezizomycotina</taxon>
        <taxon>Sordariomycetes</taxon>
        <taxon>Hypocreomycetidae</taxon>
        <taxon>Hypocreales</taxon>
        <taxon>Nectriaceae</taxon>
        <taxon>Fusarium</taxon>
    </lineage>
</organism>
<evidence type="ECO:0000313" key="3">
    <source>
        <dbReference type="Proteomes" id="UP000091967"/>
    </source>
</evidence>
<dbReference type="EMBL" id="LYXU01000091">
    <property type="protein sequence ID" value="OBS16428.1"/>
    <property type="molecule type" value="Genomic_DNA"/>
</dbReference>
<keyword evidence="3" id="KW-1185">Reference proteome</keyword>
<dbReference type="Proteomes" id="UP000091967">
    <property type="component" value="Unassembled WGS sequence"/>
</dbReference>
<comment type="caution">
    <text evidence="1">The sequence shown here is derived from an EMBL/GenBank/DDBJ whole genome shotgun (WGS) entry which is preliminary data.</text>
</comment>
<dbReference type="EMBL" id="LYXU01000166">
    <property type="protein sequence ID" value="OBS15201.1"/>
    <property type="molecule type" value="Genomic_DNA"/>
</dbReference>
<dbReference type="AlphaFoldDB" id="A0A1B8A403"/>